<evidence type="ECO:0000313" key="1">
    <source>
        <dbReference type="EMBL" id="MDL2076247.1"/>
    </source>
</evidence>
<accession>A0ABT7IXJ4</accession>
<dbReference type="Proteomes" id="UP001241926">
    <property type="component" value="Unassembled WGS sequence"/>
</dbReference>
<name>A0ABT7IXJ4_9ACTN</name>
<gene>
    <name evidence="1" type="ORF">QNN03_07320</name>
</gene>
<organism evidence="1 2">
    <name type="scientific">Streptomyces fuscus</name>
    <dbReference type="NCBI Taxonomy" id="3048495"/>
    <lineage>
        <taxon>Bacteria</taxon>
        <taxon>Bacillati</taxon>
        <taxon>Actinomycetota</taxon>
        <taxon>Actinomycetes</taxon>
        <taxon>Kitasatosporales</taxon>
        <taxon>Streptomycetaceae</taxon>
        <taxon>Streptomyces</taxon>
    </lineage>
</organism>
<reference evidence="1 2" key="1">
    <citation type="submission" date="2023-05" db="EMBL/GenBank/DDBJ databases">
        <title>Streptomyces fuscus sp. nov., a brown-black pigment producing actinomyces isolated from dry sand of Sea duck farm.</title>
        <authorList>
            <person name="Xie J."/>
            <person name="Shen N."/>
        </authorList>
    </citation>
    <scope>NUCLEOTIDE SEQUENCE [LARGE SCALE GENOMIC DNA]</scope>
    <source>
        <strain evidence="1 2">GXMU-J15</strain>
    </source>
</reference>
<protein>
    <recommendedName>
        <fullName evidence="3">DUF4760 domain-containing protein</fullName>
    </recommendedName>
</protein>
<comment type="caution">
    <text evidence="1">The sequence shown here is derived from an EMBL/GenBank/DDBJ whole genome shotgun (WGS) entry which is preliminary data.</text>
</comment>
<evidence type="ECO:0008006" key="3">
    <source>
        <dbReference type="Google" id="ProtNLM"/>
    </source>
</evidence>
<sequence>MNLVWTLVVAAVTALVTAITVGLVATPRLDARKKRIGDAHAARDTFGTHLLTVLAACTLLRLTPRDDPEWTPVLRERVKGERARWLEQLDDSTRWMVDHVFTYAGSWPLQRHKNLAVSYATNARGVFLSERQETTKLELLVALTTPVQRQFFGFWWSRARHHAADQRAFDEAVARLTEAAPRVPGGPGGAD</sequence>
<dbReference type="RefSeq" id="WP_093723461.1">
    <property type="nucleotide sequence ID" value="NZ_JASJUS010000005.1"/>
</dbReference>
<evidence type="ECO:0000313" key="2">
    <source>
        <dbReference type="Proteomes" id="UP001241926"/>
    </source>
</evidence>
<keyword evidence="2" id="KW-1185">Reference proteome</keyword>
<proteinExistence type="predicted"/>
<dbReference type="EMBL" id="JASJUS010000005">
    <property type="protein sequence ID" value="MDL2076247.1"/>
    <property type="molecule type" value="Genomic_DNA"/>
</dbReference>